<protein>
    <submittedName>
        <fullName evidence="3">Uncharacterized protein</fullName>
    </submittedName>
</protein>
<organism evidence="3 4">
    <name type="scientific">Stylonychia lemnae</name>
    <name type="common">Ciliate</name>
    <dbReference type="NCBI Taxonomy" id="5949"/>
    <lineage>
        <taxon>Eukaryota</taxon>
        <taxon>Sar</taxon>
        <taxon>Alveolata</taxon>
        <taxon>Ciliophora</taxon>
        <taxon>Intramacronucleata</taxon>
        <taxon>Spirotrichea</taxon>
        <taxon>Stichotrichia</taxon>
        <taxon>Sporadotrichida</taxon>
        <taxon>Oxytrichidae</taxon>
        <taxon>Stylonychinae</taxon>
        <taxon>Stylonychia</taxon>
    </lineage>
</organism>
<feature type="region of interest" description="Disordered" evidence="2">
    <location>
        <begin position="1787"/>
        <end position="1816"/>
    </location>
</feature>
<feature type="region of interest" description="Disordered" evidence="2">
    <location>
        <begin position="3128"/>
        <end position="3153"/>
    </location>
</feature>
<feature type="coiled-coil region" evidence="1">
    <location>
        <begin position="2085"/>
        <end position="2140"/>
    </location>
</feature>
<feature type="coiled-coil region" evidence="1">
    <location>
        <begin position="92"/>
        <end position="228"/>
    </location>
</feature>
<sequence length="3257" mass="383450">MKDASNNNQQQIEINTLKVNESKMQQRILELESDNLRLQNEIKTLIGVNYNNQKDKQIQTDTYSDKNDDPSKNPQLIVKKQREELLQHKRTIIEQKGKIDHLQERIIELEQDIQIRNKALQKLTQGTQMASVIGSVKEKIREDLNHKFKNLQSHIKSLENVIDTNSKLIKDLTESIQEKNIENQSLKNEDKIKQGKIESLTNKTLTLEKQVQEQLKKETQLRIELEKMLVERDKNFIEKQITLPQLQLSTEQVIIAELQEQLIHFKVENLKLEEANRKLENQYKKADLSQKDLQNELEKLQSQIDRPNVHYILKQIQVDPQNLEFTVAKINEALQYIDRNITRHNFKEELLNFYEDKLNQLHDKYEYLLLTHLQQQTHLVMCQSQLNQMKLQSGNDSGKKEEGSEFSNLLHQQWQQTEKHLLRYEQYSKDQLNENKKLKIKLQEIEEQLIQYKKYVVFDQTQYEKLLKLRNQSPLSKDETSIITLFLQNQQATEFQRMSKILDTVVKSNIELEYKLNQNNSERLRNEYHLIIEQREMQIRQSRSMETPNQQIRKLEHLVNEIQIDTQTIELMNRPDNNAQIMLREAFDYLDQISDIINSVMGEQNNSSAFNFTLNANQTLIKDPINQAANKTQNQLPQKQDKIQPQVQNLNKTQEQMNKKKVQTTNLITIEGKKPRFANDYDKKAKQPQARINVNKILGDIMDRQRECFLKLSATQKELVQEQKIRNRQASDSLKEISILKDSLLNRQSENQELINEIKKILVSKNELTNQLIVRDFMITQVIPPQPIQGKTSPKAQKAVQKKDPQVNKLEGLTKINNFLRKKELLAREECDLLKHKLDKMDKERLSLNLDNKKLTEQIRYLQQLIKNQREQFRKFGGISESKDDQSNIGNADIPDDDIVKYLVQIDELNQKNSELEYMLQIALQGSLEKEKLMRGTEDIILSMNTNLEQITHLIQSQLPIAQKPIEKINKLPRLPAFTGPETVYERLNVINKYIGSWYQVVSDQITALQKQKDTLETMKPSNQTITQAEHQAKLEKYLNIYSARIQTLSSIIASYQRHFKTLEDQIRDLQNIPNIQAINHGPTQKQIESSRIESLKRMINLKDILIKHQQNEIELIKKTIIGDKFNENCVYYVSNEEKEAILSMRKFDMQVKVIQDYERQVLLTKEDDVKKGEEHVYLQKVNEKIQNDLINVNEVFQTNFNDNKISQKIKGTADTKVKEANQDYDLEDKHQKQKEYLQKWLNMVQDLLQNQFNSEKCKFYVETLNQELPIILSLMQNQYSSIDNLFEESRSQSYLEKQTLGNYEKSYLNQRIKELEEDHLQLNGKVQKHKDQQNYLRSKNQQLQEQNILLKKFLHSKKAMADDFKHFYKEDLINENQFLRSQILTLTPYNEALALEIATLKQQVLDLNHKLLKQDERHLREQELFQNLEQTLLDTQKKLIEKDSEVIRMIKAQKETLFKGNQDQALDLLINTADTLNKETLRLREQNWQLSQNLKSKRLSLEVKTQKIKESKNILRQYEEKIRELIIDNEKLKVLKVPQQIQDGQFSTLLGVENTSSINKDKLIYEIGKDGANVVIKFLDEIAHYKQSIHELANEMQELKVKNTTLMLLLQDKSEKLQQCENTIKQQKKALGNKDESLEKIEFMYQKLNDDFIAQQQALDVYVELAIPVIGKNQIIAFSRCVDNAKLIALMLNDVQKQRNYYYEASIYYERLAHILGEQLKCKDHELQKIQKQNKLIQTKILHYTLQTKLSQGILSRYDKDFDYISKIVQESNLGIEPQQIVKLNENSPTKGKDQAINESPQPSSSKKGVSSKMDHHKITLIPTQQQEKKTFQYQRSSLQYLLNTQLELNKFKSQFIQYDSKIKVLKTKNMHDLSLISFFEQEHKVIQTQNIKMSNLSTQIQSENSNLMLQNIYLSRLCLYSYRENTLIFKRNDEEDQEQVEKLMSIEIDKLRIENRLLQERNDSLEKSITLLKQENNTQIKGSLPQGQNYGQQKYNHRLELLERELQQQIEWNTQLEKEILSKSAQIEALSKIHNDFSQVSVLQQIPQHVQSTTAAQTQLEKVKMQINNTSTQQHQNDNDSILKNLRQEYVKLEASLTKLHEKIYILENKNTQKDQKIQLLSNKVREMEKQLMQQDDNDNQNQFARVNSSQQNLIDSQKGKDSLFVSGREITMQQDIDEIWKKMSELNSLKNKLYERNDDLRVEIESFKTHFSKYEAQEFKKKVQGQESFQYQLYNELNLLREERDILIWQLNKQASQIQDQQSQLEICKQTAIPELQSHIRKQEENDLNYQKEIQLMKEQFLQNTITQIQGHKDFDSIKTMLQLFEGGRLKRDKIQLVYENARLRRENNAFKKEVDSIKKIKDESIAREFLNKKQIVELKNELVRLRVTYDMGEYQNMVVGKSPSKTHAKKSQTTDDQQPTSDKIKQYVEDLVVVRESLLKIEFKNIELEEQINKKENSIEELSQHVKDLQTQLNMYEKGLVSKQNNNQKNLQQDMSETFITNVNSEQQNDYTDQAELDQFTRQVVDLQQRLMEEQWKSNQLQTKNQELTLKNKELILIQEKYLEEVKEHQQLSATISIMQKQIQDLQKPHQQIEVFQDKSDIVFYDMLKERFLMYLALYIDEIRWKNKQLQQAQEKYRVGQDQMVKLAIQIETFNKERESYKTLIDNLVSQKINQLEQEFVTTAQHEEGLSKLEVHIMNQRKKLIQLKSQLDIIRHESEIKDQNIKAMNEIIRNLERHSLEYNSELTECKDECVKLRGDRERYEQRVAFMWERLDFQQKLHHKVVTNNATLEQVIKVYKDEIGQLKAFLHLNIGAIKNNTGLKGNKLILSSEQNIDTTKSHVIQIEGELVRLKNKDLIQDEKIMKLTNENDDLKQYIRLADMLRKTVGIAEQEREALNSQILKKRAKLRELKQKYLRESKDKEKLKERVDFLEKQIAEIRSGDLQSNAYVKALLTENEDDKYLLQNPRELLNMNNSLKQQVRELEAYNFGLKQQLTEKDGQLQSIQTGNSKNNNSDKRQTRTVTPVRIREMQLKSNGFSTTNMSQRLNNLRQNQPPDLNNEFYYGQNNSVDPLVQLKDDIQEALNERQITENNLGNNNMQSSTFTKLPKIGNSNYVTLQSQYENQQSGKNLTQTSFEKRNMTPLPGRMKATHTSLGYAMDESDKPPKPNLQNKTPIIKNMISLKGSKQMGQGVPRNNKNLGEQSIDGQMQFESYRDVDQNNSNSGIGPQLNPQGAQLNHRNSKSNNFIFKETL</sequence>
<reference evidence="3 4" key="1">
    <citation type="submission" date="2014-06" db="EMBL/GenBank/DDBJ databases">
        <authorList>
            <person name="Swart Estienne"/>
        </authorList>
    </citation>
    <scope>NUCLEOTIDE SEQUENCE [LARGE SCALE GENOMIC DNA]</scope>
    <source>
        <strain evidence="3 4">130c</strain>
    </source>
</reference>
<feature type="coiled-coil region" evidence="1">
    <location>
        <begin position="1950"/>
        <end position="1977"/>
    </location>
</feature>
<feature type="region of interest" description="Disordered" evidence="2">
    <location>
        <begin position="2402"/>
        <end position="2426"/>
    </location>
</feature>
<evidence type="ECO:0000256" key="2">
    <source>
        <dbReference type="SAM" id="MobiDB-lite"/>
    </source>
</evidence>
<proteinExistence type="predicted"/>
<keyword evidence="1" id="KW-0175">Coiled coil</keyword>
<feature type="coiled-coil region" evidence="1">
    <location>
        <begin position="1583"/>
        <end position="1631"/>
    </location>
</feature>
<feature type="coiled-coil region" evidence="1">
    <location>
        <begin position="2442"/>
        <end position="2490"/>
    </location>
</feature>
<dbReference type="PANTHER" id="PTHR23159:SF31">
    <property type="entry name" value="CENTROSOME-ASSOCIATED PROTEIN CEP250 ISOFORM X1"/>
    <property type="match status" value="1"/>
</dbReference>
<feature type="coiled-coil region" evidence="1">
    <location>
        <begin position="14"/>
        <end position="41"/>
    </location>
</feature>
<feature type="coiled-coil region" evidence="1">
    <location>
        <begin position="2884"/>
        <end position="2946"/>
    </location>
</feature>
<feature type="coiled-coil region" evidence="1">
    <location>
        <begin position="838"/>
        <end position="872"/>
    </location>
</feature>
<dbReference type="InParanoid" id="A0A078AGU5"/>
<evidence type="ECO:0000313" key="3">
    <source>
        <dbReference type="EMBL" id="CDW81066.1"/>
    </source>
</evidence>
<dbReference type="Proteomes" id="UP000039865">
    <property type="component" value="Unassembled WGS sequence"/>
</dbReference>
<feature type="compositionally biased region" description="Polar residues" evidence="2">
    <location>
        <begin position="1798"/>
        <end position="1810"/>
    </location>
</feature>
<feature type="compositionally biased region" description="Polar residues" evidence="2">
    <location>
        <begin position="3128"/>
        <end position="3139"/>
    </location>
</feature>
<gene>
    <name evidence="3" type="primary">Contig12810.g13676</name>
    <name evidence="3" type="ORF">STYLEM_10074</name>
</gene>
<dbReference type="PANTHER" id="PTHR23159">
    <property type="entry name" value="CENTROSOMAL PROTEIN 2"/>
    <property type="match status" value="1"/>
</dbReference>
<dbReference type="OMA" id="MIYENIN"/>
<accession>A0A078AGU5</accession>
<feature type="coiled-coil region" evidence="1">
    <location>
        <begin position="428"/>
        <end position="455"/>
    </location>
</feature>
<feature type="region of interest" description="Disordered" evidence="2">
    <location>
        <begin position="3221"/>
        <end position="3257"/>
    </location>
</feature>
<dbReference type="EMBL" id="CCKQ01009577">
    <property type="protein sequence ID" value="CDW81066.1"/>
    <property type="molecule type" value="Genomic_DNA"/>
</dbReference>
<evidence type="ECO:0000256" key="1">
    <source>
        <dbReference type="SAM" id="Coils"/>
    </source>
</evidence>
<feature type="coiled-coil region" evidence="1">
    <location>
        <begin position="2620"/>
        <end position="2770"/>
    </location>
</feature>
<name>A0A078AGU5_STYLE</name>
<feature type="coiled-coil region" evidence="1">
    <location>
        <begin position="255"/>
        <end position="303"/>
    </location>
</feature>
<feature type="compositionally biased region" description="Polar residues" evidence="2">
    <location>
        <begin position="3223"/>
        <end position="3251"/>
    </location>
</feature>
<keyword evidence="4" id="KW-1185">Reference proteome</keyword>
<evidence type="ECO:0000313" key="4">
    <source>
        <dbReference type="Proteomes" id="UP000039865"/>
    </source>
</evidence>
<feature type="coiled-coil region" evidence="1">
    <location>
        <begin position="1306"/>
        <end position="1347"/>
    </location>
</feature>
<feature type="coiled-coil region" evidence="1">
    <location>
        <begin position="1502"/>
        <end position="1536"/>
    </location>
</feature>